<dbReference type="GO" id="GO:0022857">
    <property type="term" value="F:transmembrane transporter activity"/>
    <property type="evidence" value="ECO:0007669"/>
    <property type="project" value="UniProtKB-UniRule"/>
</dbReference>
<dbReference type="PANTHER" id="PTHR12385:SF14">
    <property type="entry name" value="CHOLINE TRANSPORTER-LIKE 2"/>
    <property type="match status" value="1"/>
</dbReference>
<feature type="transmembrane region" description="Helical" evidence="7">
    <location>
        <begin position="153"/>
        <end position="180"/>
    </location>
</feature>
<dbReference type="Pfam" id="PF04515">
    <property type="entry name" value="Choline_transpo"/>
    <property type="match status" value="1"/>
</dbReference>
<feature type="transmembrane region" description="Helical" evidence="7">
    <location>
        <begin position="39"/>
        <end position="63"/>
    </location>
</feature>
<evidence type="ECO:0000313" key="9">
    <source>
        <dbReference type="Proteomes" id="UP000324800"/>
    </source>
</evidence>
<organism evidence="8 9">
    <name type="scientific">Streblomastix strix</name>
    <dbReference type="NCBI Taxonomy" id="222440"/>
    <lineage>
        <taxon>Eukaryota</taxon>
        <taxon>Metamonada</taxon>
        <taxon>Preaxostyla</taxon>
        <taxon>Oxymonadida</taxon>
        <taxon>Streblomastigidae</taxon>
        <taxon>Streblomastix</taxon>
    </lineage>
</organism>
<comment type="subcellular location">
    <subcellularLocation>
        <location evidence="7">Cell membrane</location>
        <topology evidence="7">Multi-pass membrane protein</topology>
    </subcellularLocation>
    <subcellularLocation>
        <location evidence="1">Membrane</location>
        <topology evidence="1">Multi-pass membrane protein</topology>
    </subcellularLocation>
</comment>
<keyword evidence="3 7" id="KW-0812">Transmembrane</keyword>
<dbReference type="EMBL" id="SNRW01008293">
    <property type="protein sequence ID" value="KAA6379750.1"/>
    <property type="molecule type" value="Genomic_DNA"/>
</dbReference>
<feature type="transmembrane region" description="Helical" evidence="7">
    <location>
        <begin position="201"/>
        <end position="228"/>
    </location>
</feature>
<comment type="similarity">
    <text evidence="2 7">Belongs to the CTL (choline transporter-like) family.</text>
</comment>
<evidence type="ECO:0000256" key="2">
    <source>
        <dbReference type="ARBA" id="ARBA00007168"/>
    </source>
</evidence>
<dbReference type="OrthoDB" id="420519at2759"/>
<feature type="transmembrane region" description="Helical" evidence="7">
    <location>
        <begin position="92"/>
        <end position="113"/>
    </location>
</feature>
<evidence type="ECO:0000256" key="6">
    <source>
        <dbReference type="ARBA" id="ARBA00023180"/>
    </source>
</evidence>
<feature type="transmembrane region" description="Helical" evidence="7">
    <location>
        <begin position="125"/>
        <end position="147"/>
    </location>
</feature>
<proteinExistence type="inferred from homology"/>
<comment type="caution">
    <text evidence="8">The sequence shown here is derived from an EMBL/GenBank/DDBJ whole genome shotgun (WGS) entry which is preliminary data.</text>
</comment>
<name>A0A5J4VB57_9EUKA</name>
<comment type="caution">
    <text evidence="7">Lacks conserved residue(s) required for the propagation of feature annotation.</text>
</comment>
<dbReference type="PANTHER" id="PTHR12385">
    <property type="entry name" value="CHOLINE TRANSPORTER-LIKE (SLC FAMILY 44)"/>
    <property type="match status" value="1"/>
</dbReference>
<keyword evidence="6" id="KW-0325">Glycoprotein</keyword>
<protein>
    <recommendedName>
        <fullName evidence="7">Choline transporter-like protein</fullName>
    </recommendedName>
</protein>
<evidence type="ECO:0000256" key="5">
    <source>
        <dbReference type="ARBA" id="ARBA00023136"/>
    </source>
</evidence>
<keyword evidence="5 7" id="KW-0472">Membrane</keyword>
<dbReference type="InterPro" id="IPR007603">
    <property type="entry name" value="Choline_transptr-like"/>
</dbReference>
<evidence type="ECO:0000313" key="8">
    <source>
        <dbReference type="EMBL" id="KAA6379750.1"/>
    </source>
</evidence>
<evidence type="ECO:0000256" key="7">
    <source>
        <dbReference type="RuleBase" id="RU368066"/>
    </source>
</evidence>
<comment type="function">
    <text evidence="7">Choline transporter.</text>
</comment>
<dbReference type="GO" id="GO:0005886">
    <property type="term" value="C:plasma membrane"/>
    <property type="evidence" value="ECO:0007669"/>
    <property type="project" value="UniProtKB-SubCell"/>
</dbReference>
<evidence type="ECO:0000256" key="1">
    <source>
        <dbReference type="ARBA" id="ARBA00004141"/>
    </source>
</evidence>
<evidence type="ECO:0000256" key="4">
    <source>
        <dbReference type="ARBA" id="ARBA00022989"/>
    </source>
</evidence>
<accession>A0A5J4VB57</accession>
<reference evidence="8 9" key="1">
    <citation type="submission" date="2019-03" db="EMBL/GenBank/DDBJ databases">
        <title>Single cell metagenomics reveals metabolic interactions within the superorganism composed of flagellate Streblomastix strix and complex community of Bacteroidetes bacteria on its surface.</title>
        <authorList>
            <person name="Treitli S.C."/>
            <person name="Kolisko M."/>
            <person name="Husnik F."/>
            <person name="Keeling P."/>
            <person name="Hampl V."/>
        </authorList>
    </citation>
    <scope>NUCLEOTIDE SEQUENCE [LARGE SCALE GENOMIC DNA]</scope>
    <source>
        <strain evidence="8">ST1C</strain>
    </source>
</reference>
<feature type="transmembrane region" description="Helical" evidence="7">
    <location>
        <begin position="248"/>
        <end position="268"/>
    </location>
</feature>
<dbReference type="Proteomes" id="UP000324800">
    <property type="component" value="Unassembled WGS sequence"/>
</dbReference>
<dbReference type="AlphaFoldDB" id="A0A5J4VB57"/>
<gene>
    <name evidence="8" type="ORF">EZS28_024722</name>
</gene>
<keyword evidence="4 7" id="KW-1133">Transmembrane helix</keyword>
<evidence type="ECO:0000256" key="3">
    <source>
        <dbReference type="ARBA" id="ARBA00022692"/>
    </source>
</evidence>
<sequence length="375" mass="41423">MFFATSILGKDIGTPLSDVKMTSNYRSLDFEGRKGQQDIGCLIAFLITVAIGLIILIFCVVMGNPSEMTVVYTEQNFNSSGKSFGSDFISHVWMIFVLAVIALILGYGYILLLKYFVKPMVWCSIFTGITLIFVVALIFVVIGIFFFRNDSLQSFGIILIVFAVILIIVGIIVCVIVYFIREKIRLAIQLMKEACMALRAMPLLPLSIVVLNIVELICFGCFMVISVFGIAITTETNVNGVIVREQSAYVPVLLFVASVIYVWITFFAEGFNQSVIAGAVASWYFTHKEDGDTLEGWPIWGAIKRIMSHHLGSIAFGSGIITLINTLKRLAEMAANSGKGQNGVIQLIAAIAKCLLKSQFQIFQISTNERKGSFE</sequence>